<feature type="transmembrane region" description="Helical" evidence="1">
    <location>
        <begin position="183"/>
        <end position="202"/>
    </location>
</feature>
<evidence type="ECO:0008006" key="4">
    <source>
        <dbReference type="Google" id="ProtNLM"/>
    </source>
</evidence>
<keyword evidence="1" id="KW-0812">Transmembrane</keyword>
<reference evidence="2 3" key="1">
    <citation type="submission" date="2019-02" db="EMBL/GenBank/DDBJ databases">
        <title>Sequencing the genomes of 1000 actinobacteria strains.</title>
        <authorList>
            <person name="Klenk H.-P."/>
        </authorList>
    </citation>
    <scope>NUCLEOTIDE SEQUENCE [LARGE SCALE GENOMIC DNA]</scope>
    <source>
        <strain evidence="2 3">DSM 45888</strain>
    </source>
</reference>
<keyword evidence="3" id="KW-1185">Reference proteome</keyword>
<evidence type="ECO:0000313" key="2">
    <source>
        <dbReference type="EMBL" id="RZT77491.1"/>
    </source>
</evidence>
<dbReference type="EMBL" id="SHKK01000001">
    <property type="protein sequence ID" value="RZT77491.1"/>
    <property type="molecule type" value="Genomic_DNA"/>
</dbReference>
<feature type="transmembrane region" description="Helical" evidence="1">
    <location>
        <begin position="156"/>
        <end position="177"/>
    </location>
</feature>
<feature type="transmembrane region" description="Helical" evidence="1">
    <location>
        <begin position="209"/>
        <end position="227"/>
    </location>
</feature>
<dbReference type="Proteomes" id="UP000293781">
    <property type="component" value="Unassembled WGS sequence"/>
</dbReference>
<feature type="transmembrane region" description="Helical" evidence="1">
    <location>
        <begin position="115"/>
        <end position="135"/>
    </location>
</feature>
<name>A0A4Q7UBX0_9ACTN</name>
<feature type="transmembrane region" description="Helical" evidence="1">
    <location>
        <begin position="432"/>
        <end position="452"/>
    </location>
</feature>
<feature type="transmembrane region" description="Helical" evidence="1">
    <location>
        <begin position="60"/>
        <end position="76"/>
    </location>
</feature>
<dbReference type="AlphaFoldDB" id="A0A4Q7UBX0"/>
<feature type="transmembrane region" description="Helical" evidence="1">
    <location>
        <begin position="257"/>
        <end position="277"/>
    </location>
</feature>
<gene>
    <name evidence="2" type="ORF">EV382_0640</name>
</gene>
<keyword evidence="1" id="KW-1133">Transmembrane helix</keyword>
<feature type="transmembrane region" description="Helical" evidence="1">
    <location>
        <begin position="28"/>
        <end position="48"/>
    </location>
</feature>
<accession>A0A4Q7UBX0</accession>
<protein>
    <recommendedName>
        <fullName evidence="4">O-antigen polysaccharide polymerase Wzy-like protein</fullName>
    </recommendedName>
</protein>
<sequence>MAGGNRGVHPRHARGVPDDRLRTPPSGLWRLLLGLAWLGLGVACLLVQPNPSAAWDRDGTLAMSFLATLFGAWVFWRDGGRRITAVGLYNLAFAFFVGFSGLYQTVKAWTLDPGIPLFTAVAICYFAQVVTWLLFWSGDGSRRQPTNAGQADGRTAGWAVKSGLILLVLAVAMATVAPDSMPVANPIGFVGVVLLAVGLLRGPMAHHTFLWGVVLLIAFAVYFTYLFTGFGRIVVGTLALALLVMSAHSGQRSYTKLLILGGAAPALLFLAGLRATASQGSPFTVDQDGFGSAISPLRAFAQLLALDEVGLLPRGWGETFANAAVGLVPRAMWEGKPIGFGADLVALLSPELVGTGHSAAALAHGEWLYNFGVLGLGLMVPVVGLAVRFIDRLLAWATSSPLTTPYAVGAYAGAIIIAVGLFDLLWVGSFTYVVRGGGRLLVLAAVILVIGWRVAEPTIANHLAGPRRPPVVRRPQPAARTR</sequence>
<feature type="transmembrane region" description="Helical" evidence="1">
    <location>
        <begin position="367"/>
        <end position="390"/>
    </location>
</feature>
<organism evidence="2 3">
    <name type="scientific">Micromonospora violae</name>
    <dbReference type="NCBI Taxonomy" id="1278207"/>
    <lineage>
        <taxon>Bacteria</taxon>
        <taxon>Bacillati</taxon>
        <taxon>Actinomycetota</taxon>
        <taxon>Actinomycetes</taxon>
        <taxon>Micromonosporales</taxon>
        <taxon>Micromonosporaceae</taxon>
        <taxon>Micromonospora</taxon>
    </lineage>
</organism>
<feature type="transmembrane region" description="Helical" evidence="1">
    <location>
        <begin position="402"/>
        <end position="426"/>
    </location>
</feature>
<feature type="transmembrane region" description="Helical" evidence="1">
    <location>
        <begin position="233"/>
        <end position="250"/>
    </location>
</feature>
<feature type="transmembrane region" description="Helical" evidence="1">
    <location>
        <begin position="83"/>
        <end position="103"/>
    </location>
</feature>
<comment type="caution">
    <text evidence="2">The sequence shown here is derived from an EMBL/GenBank/DDBJ whole genome shotgun (WGS) entry which is preliminary data.</text>
</comment>
<evidence type="ECO:0000256" key="1">
    <source>
        <dbReference type="SAM" id="Phobius"/>
    </source>
</evidence>
<keyword evidence="1" id="KW-0472">Membrane</keyword>
<evidence type="ECO:0000313" key="3">
    <source>
        <dbReference type="Proteomes" id="UP000293781"/>
    </source>
</evidence>
<proteinExistence type="predicted"/>